<keyword evidence="7" id="KW-0032">Aminotransferase</keyword>
<evidence type="ECO:0000256" key="1">
    <source>
        <dbReference type="ARBA" id="ARBA00005384"/>
    </source>
</evidence>
<reference evidence="7 8" key="1">
    <citation type="submission" date="2019-02" db="EMBL/GenBank/DDBJ databases">
        <authorList>
            <person name="Feng G."/>
        </authorList>
    </citation>
    <scope>NUCLEOTIDE SEQUENCE [LARGE SCALE GENOMIC DNA]</scope>
    <source>
        <strain evidence="7 8">DSM 26779</strain>
    </source>
</reference>
<keyword evidence="3" id="KW-0805">Transcription regulation</keyword>
<evidence type="ECO:0000256" key="5">
    <source>
        <dbReference type="ARBA" id="ARBA00023163"/>
    </source>
</evidence>
<dbReference type="RefSeq" id="WP_008829902.1">
    <property type="nucleotide sequence ID" value="NZ_JACBZE010000013.1"/>
</dbReference>
<keyword evidence="5" id="KW-0804">Transcription</keyword>
<evidence type="ECO:0000313" key="8">
    <source>
        <dbReference type="Proteomes" id="UP000292734"/>
    </source>
</evidence>
<dbReference type="CDD" id="cd00609">
    <property type="entry name" value="AAT_like"/>
    <property type="match status" value="1"/>
</dbReference>
<dbReference type="PROSITE" id="PS50949">
    <property type="entry name" value="HTH_GNTR"/>
    <property type="match status" value="1"/>
</dbReference>
<dbReference type="Gene3D" id="3.40.640.10">
    <property type="entry name" value="Type I PLP-dependent aspartate aminotransferase-like (Major domain)"/>
    <property type="match status" value="1"/>
</dbReference>
<keyword evidence="2" id="KW-0663">Pyridoxal phosphate</keyword>
<evidence type="ECO:0000259" key="6">
    <source>
        <dbReference type="PROSITE" id="PS50949"/>
    </source>
</evidence>
<dbReference type="AlphaFoldDB" id="A0A4Q4IWJ3"/>
<dbReference type="InterPro" id="IPR036388">
    <property type="entry name" value="WH-like_DNA-bd_sf"/>
</dbReference>
<dbReference type="Proteomes" id="UP000292734">
    <property type="component" value="Unassembled WGS sequence"/>
</dbReference>
<dbReference type="SUPFAM" id="SSF53383">
    <property type="entry name" value="PLP-dependent transferases"/>
    <property type="match status" value="1"/>
</dbReference>
<dbReference type="GO" id="GO:0003700">
    <property type="term" value="F:DNA-binding transcription factor activity"/>
    <property type="evidence" value="ECO:0007669"/>
    <property type="project" value="InterPro"/>
</dbReference>
<keyword evidence="4" id="KW-0238">DNA-binding</keyword>
<evidence type="ECO:0000256" key="4">
    <source>
        <dbReference type="ARBA" id="ARBA00023125"/>
    </source>
</evidence>
<evidence type="ECO:0000256" key="3">
    <source>
        <dbReference type="ARBA" id="ARBA00023015"/>
    </source>
</evidence>
<dbReference type="CDD" id="cd07377">
    <property type="entry name" value="WHTH_GntR"/>
    <property type="match status" value="1"/>
</dbReference>
<comment type="caution">
    <text evidence="7">The sequence shown here is derived from an EMBL/GenBank/DDBJ whole genome shotgun (WGS) entry which is preliminary data.</text>
</comment>
<dbReference type="InterPro" id="IPR015424">
    <property type="entry name" value="PyrdxlP-dep_Trfase"/>
</dbReference>
<evidence type="ECO:0000313" key="7">
    <source>
        <dbReference type="EMBL" id="RYL97827.1"/>
    </source>
</evidence>
<dbReference type="Pfam" id="PF00392">
    <property type="entry name" value="GntR"/>
    <property type="match status" value="1"/>
</dbReference>
<dbReference type="SUPFAM" id="SSF46785">
    <property type="entry name" value="Winged helix' DNA-binding domain"/>
    <property type="match status" value="1"/>
</dbReference>
<protein>
    <submittedName>
        <fullName evidence="7">PLP-dependent aminotransferase family protein</fullName>
    </submittedName>
</protein>
<dbReference type="InterPro" id="IPR036390">
    <property type="entry name" value="WH_DNA-bd_sf"/>
</dbReference>
<dbReference type="GO" id="GO:0030170">
    <property type="term" value="F:pyridoxal phosphate binding"/>
    <property type="evidence" value="ECO:0007669"/>
    <property type="project" value="InterPro"/>
</dbReference>
<dbReference type="InterPro" id="IPR051446">
    <property type="entry name" value="HTH_trans_reg/aminotransferase"/>
</dbReference>
<gene>
    <name evidence="7" type="ORF">EWH08_18465</name>
</gene>
<dbReference type="InterPro" id="IPR004839">
    <property type="entry name" value="Aminotransferase_I/II_large"/>
</dbReference>
<dbReference type="Pfam" id="PF00155">
    <property type="entry name" value="Aminotran_1_2"/>
    <property type="match status" value="1"/>
</dbReference>
<feature type="domain" description="HTH gntR-type" evidence="6">
    <location>
        <begin position="16"/>
        <end position="84"/>
    </location>
</feature>
<dbReference type="InterPro" id="IPR000524">
    <property type="entry name" value="Tscrpt_reg_HTH_GntR"/>
</dbReference>
<dbReference type="Gene3D" id="3.90.1150.10">
    <property type="entry name" value="Aspartate Aminotransferase, domain 1"/>
    <property type="match status" value="1"/>
</dbReference>
<accession>A0A4Q4IWJ3</accession>
<dbReference type="InterPro" id="IPR015422">
    <property type="entry name" value="PyrdxlP-dep_Trfase_small"/>
</dbReference>
<keyword evidence="7" id="KW-0808">Transferase</keyword>
<evidence type="ECO:0000256" key="2">
    <source>
        <dbReference type="ARBA" id="ARBA00022898"/>
    </source>
</evidence>
<sequence>MDTVPDEKIELPETDGPLHERLAVAVEQLIGERRYRPGDRLPTHRVLARQAGVAIGTVTKALDLLGSRGILRGEVGRGTFVNDVRIAPVDGGTVDLSINGPPQVIPEDMFKAAADRAMRACLALPHGGYADQRGTPAQRRVLVDWLARTRLRLAEDDVILTIGVQHGVHLAFQDRLGASPVIATEGATYPGAIAAARSLGMQMVPVRHDGEGMEPGDLDRVLVATQAKTVYLTPVSHNPIGFETGEERRRDLLAVIEKHDAWIVEDDIYSVYSTRNAPTFKDLAPERTYYLNGLSKCLTPLLRVGLIAPPQARRSAIMRALRAQVWGAPPYGVEMGCGLIELGADPIVASILRKEAKARIALAQRILGLDAVPMPEGAPHLWLPMPAIRAERLARRASEQGVRLTPPDSSFVGGECAGGVRLSIMATTSRDDLERALRVVAALRDEPEEMIV</sequence>
<dbReference type="InterPro" id="IPR015421">
    <property type="entry name" value="PyrdxlP-dep_Trfase_major"/>
</dbReference>
<dbReference type="GO" id="GO:0008483">
    <property type="term" value="F:transaminase activity"/>
    <property type="evidence" value="ECO:0007669"/>
    <property type="project" value="UniProtKB-KW"/>
</dbReference>
<dbReference type="EMBL" id="SEOM01000011">
    <property type="protein sequence ID" value="RYL97827.1"/>
    <property type="molecule type" value="Genomic_DNA"/>
</dbReference>
<name>A0A4Q4IWJ3_9SPHN</name>
<dbReference type="PANTHER" id="PTHR46577">
    <property type="entry name" value="HTH-TYPE TRANSCRIPTIONAL REGULATORY PROTEIN GABR"/>
    <property type="match status" value="1"/>
</dbReference>
<proteinExistence type="inferred from homology"/>
<dbReference type="SMART" id="SM00345">
    <property type="entry name" value="HTH_GNTR"/>
    <property type="match status" value="1"/>
</dbReference>
<dbReference type="Gene3D" id="1.10.10.10">
    <property type="entry name" value="Winged helix-like DNA-binding domain superfamily/Winged helix DNA-binding domain"/>
    <property type="match status" value="1"/>
</dbReference>
<dbReference type="PANTHER" id="PTHR46577:SF1">
    <property type="entry name" value="HTH-TYPE TRANSCRIPTIONAL REGULATORY PROTEIN GABR"/>
    <property type="match status" value="1"/>
</dbReference>
<organism evidence="7 8">
    <name type="scientific">Sphingobium indicum</name>
    <dbReference type="NCBI Taxonomy" id="332055"/>
    <lineage>
        <taxon>Bacteria</taxon>
        <taxon>Pseudomonadati</taxon>
        <taxon>Pseudomonadota</taxon>
        <taxon>Alphaproteobacteria</taxon>
        <taxon>Sphingomonadales</taxon>
        <taxon>Sphingomonadaceae</taxon>
        <taxon>Sphingobium</taxon>
    </lineage>
</organism>
<dbReference type="GO" id="GO:0003677">
    <property type="term" value="F:DNA binding"/>
    <property type="evidence" value="ECO:0007669"/>
    <property type="project" value="UniProtKB-KW"/>
</dbReference>
<comment type="similarity">
    <text evidence="1">In the C-terminal section; belongs to the class-I pyridoxal-phosphate-dependent aminotransferase family.</text>
</comment>